<gene>
    <name evidence="2" type="ORF">S01H4_15346</name>
</gene>
<feature type="compositionally biased region" description="Basic and acidic residues" evidence="1">
    <location>
        <begin position="8"/>
        <end position="36"/>
    </location>
</feature>
<reference evidence="2" key="1">
    <citation type="journal article" date="2014" name="Front. Microbiol.">
        <title>High frequency of phylogenetically diverse reductive dehalogenase-homologous genes in deep subseafloor sedimentary metagenomes.</title>
        <authorList>
            <person name="Kawai M."/>
            <person name="Futagami T."/>
            <person name="Toyoda A."/>
            <person name="Takaki Y."/>
            <person name="Nishi S."/>
            <person name="Hori S."/>
            <person name="Arai W."/>
            <person name="Tsubouchi T."/>
            <person name="Morono Y."/>
            <person name="Uchiyama I."/>
            <person name="Ito T."/>
            <person name="Fujiyama A."/>
            <person name="Inagaki F."/>
            <person name="Takami H."/>
        </authorList>
    </citation>
    <scope>NUCLEOTIDE SEQUENCE</scope>
    <source>
        <strain evidence="2">Expedition CK06-06</strain>
    </source>
</reference>
<accession>X1B9S9</accession>
<sequence>MVFGDPNSQRDDFNRPRDRVPLREDPPFRRFDERDMRDEMARERELEEMVRADDQRRMNDAAAARFEAAMRELTVDDLREMVNNSNIRVTSGGRISSRRPSGRDVIRRSGQFTMQGFDLPVKKPRKKNKKHCKNLSQCLRQANAELRTKKGSLRKGKTQADVMRRAQRLLRKMK</sequence>
<comment type="caution">
    <text evidence="2">The sequence shown here is derived from an EMBL/GenBank/DDBJ whole genome shotgun (WGS) entry which is preliminary data.</text>
</comment>
<protein>
    <submittedName>
        <fullName evidence="2">Uncharacterized protein</fullName>
    </submittedName>
</protein>
<evidence type="ECO:0000313" key="2">
    <source>
        <dbReference type="EMBL" id="GAG68736.1"/>
    </source>
</evidence>
<evidence type="ECO:0000256" key="1">
    <source>
        <dbReference type="SAM" id="MobiDB-lite"/>
    </source>
</evidence>
<dbReference type="AlphaFoldDB" id="X1B9S9"/>
<proteinExistence type="predicted"/>
<name>X1B9S9_9ZZZZ</name>
<feature type="region of interest" description="Disordered" evidence="1">
    <location>
        <begin position="1"/>
        <end position="36"/>
    </location>
</feature>
<organism evidence="2">
    <name type="scientific">marine sediment metagenome</name>
    <dbReference type="NCBI Taxonomy" id="412755"/>
    <lineage>
        <taxon>unclassified sequences</taxon>
        <taxon>metagenomes</taxon>
        <taxon>ecological metagenomes</taxon>
    </lineage>
</organism>
<dbReference type="EMBL" id="BART01006728">
    <property type="protein sequence ID" value="GAG68736.1"/>
    <property type="molecule type" value="Genomic_DNA"/>
</dbReference>